<proteinExistence type="predicted"/>
<dbReference type="Pfam" id="PF11573">
    <property type="entry name" value="Med23"/>
    <property type="match status" value="2"/>
</dbReference>
<feature type="compositionally biased region" description="Acidic residues" evidence="1">
    <location>
        <begin position="149"/>
        <end position="160"/>
    </location>
</feature>
<accession>A0A183ATK0</accession>
<dbReference type="WBParaSite" id="ECPE_0001031701-mRNA-1">
    <property type="protein sequence ID" value="ECPE_0001031701-mRNA-1"/>
    <property type="gene ID" value="ECPE_0001031701"/>
</dbReference>
<reference evidence="2 3" key="2">
    <citation type="submission" date="2018-11" db="EMBL/GenBank/DDBJ databases">
        <authorList>
            <consortium name="Pathogen Informatics"/>
        </authorList>
    </citation>
    <scope>NUCLEOTIDE SEQUENCE [LARGE SCALE GENOMIC DNA]</scope>
    <source>
        <strain evidence="2 3">Egypt</strain>
    </source>
</reference>
<dbReference type="Proteomes" id="UP000272942">
    <property type="component" value="Unassembled WGS sequence"/>
</dbReference>
<dbReference type="OrthoDB" id="6279252at2759"/>
<reference evidence="4" key="1">
    <citation type="submission" date="2016-06" db="UniProtKB">
        <authorList>
            <consortium name="WormBaseParasite"/>
        </authorList>
    </citation>
    <scope>IDENTIFICATION</scope>
</reference>
<evidence type="ECO:0000313" key="3">
    <source>
        <dbReference type="Proteomes" id="UP000272942"/>
    </source>
</evidence>
<feature type="compositionally biased region" description="Polar residues" evidence="1">
    <location>
        <begin position="390"/>
        <end position="407"/>
    </location>
</feature>
<name>A0A183ATK0_9TREM</name>
<evidence type="ECO:0000256" key="1">
    <source>
        <dbReference type="SAM" id="MobiDB-lite"/>
    </source>
</evidence>
<organism evidence="4">
    <name type="scientific">Echinostoma caproni</name>
    <dbReference type="NCBI Taxonomy" id="27848"/>
    <lineage>
        <taxon>Eukaryota</taxon>
        <taxon>Metazoa</taxon>
        <taxon>Spiralia</taxon>
        <taxon>Lophotrochozoa</taxon>
        <taxon>Platyhelminthes</taxon>
        <taxon>Trematoda</taxon>
        <taxon>Digenea</taxon>
        <taxon>Plagiorchiida</taxon>
        <taxon>Echinostomata</taxon>
        <taxon>Echinostomatoidea</taxon>
        <taxon>Echinostomatidae</taxon>
        <taxon>Echinostoma</taxon>
    </lineage>
</organism>
<sequence length="755" mass="82009">MAHFHVGLQLEGRTWTNSCHYVMWFVLNATSGFIGKNMLTDFVPCLRLFDILFPDAEDPDKALELQLPGSRKRPDKRVAESTTEGDISNGRAEDRFTHTPGTDSTTFEVTGRLGDQDKLMSGGDDVGGVVGSTEEVFDQEADQDEYIDSTSAEESEDEFSLDILPPSPHRSTRGRKRQSRLMHLASAPVCLWQHVLRKSRQSHDHLPRVMPPALRPFETRISHRMRALIDSVSNLDSNGPMLSSTSQLTWKQLFVILNAYSTDTEVSPLIQRLVDMFWFAERDDSTASTCPYARLWPKLLNNGLVPLPYGLVARGRLQPLPHHLIRTIVLHLLLQKFAHLQQTDQLTTPAVAETMCRILACREVEPNNVNRILTLLPKLQPVWSAGEPDNPTTQSSAQSTESNANSTSAVNSGSALATCNVLATLLDIIGHRLADTLLPEVRLQTLISLVNLLRVWSAWSAISVVQTSTDDGNLGRDGKFARSPFEVPMELFYNLEWIICKLSRSIQAPDCVIYGLCLAISPALLAQASQSASSFLGGGAALGTGSVLGATGTGPQSVQCAPRNVSGAAARSAAAAGGTHQSCTNPMGSDMGSAGVAMADMSGATGTGVPGGGTVPGYPFLMTDNLELNRFILFSLLQVYYVYAEAESELTAHLHSSPLQKVLFITVTLSLSPFPRNFVLCLITEPTLLPCEYSGIDLLSLSKLSDLKYADDIVLISEDPGKLQAFLDSLSASVAMFECAAAVRPVLLNVAQRIS</sequence>
<dbReference type="AlphaFoldDB" id="A0A183ATK0"/>
<feature type="region of interest" description="Disordered" evidence="1">
    <location>
        <begin position="384"/>
        <end position="407"/>
    </location>
</feature>
<dbReference type="InterPro" id="IPR021629">
    <property type="entry name" value="Mediator_Med23"/>
</dbReference>
<feature type="region of interest" description="Disordered" evidence="1">
    <location>
        <begin position="68"/>
        <end position="109"/>
    </location>
</feature>
<evidence type="ECO:0000313" key="4">
    <source>
        <dbReference type="WBParaSite" id="ECPE_0001031701-mRNA-1"/>
    </source>
</evidence>
<dbReference type="EMBL" id="UZAN01048826">
    <property type="protein sequence ID" value="VDP86820.1"/>
    <property type="molecule type" value="Genomic_DNA"/>
</dbReference>
<gene>
    <name evidence="2" type="ORF">ECPE_LOCUS10286</name>
</gene>
<feature type="region of interest" description="Disordered" evidence="1">
    <location>
        <begin position="149"/>
        <end position="176"/>
    </location>
</feature>
<evidence type="ECO:0000313" key="2">
    <source>
        <dbReference type="EMBL" id="VDP86820.1"/>
    </source>
</evidence>
<protein>
    <submittedName>
        <fullName evidence="4">Mediator of RNA polymerase II transcription subunit 23</fullName>
    </submittedName>
</protein>
<keyword evidence="3" id="KW-1185">Reference proteome</keyword>
<feature type="compositionally biased region" description="Polar residues" evidence="1">
    <location>
        <begin position="99"/>
        <end position="108"/>
    </location>
</feature>